<accession>A0ABT7HFG9</accession>
<name>A0ABT7HFG9_9GAMM</name>
<keyword evidence="2" id="KW-1185">Reference proteome</keyword>
<dbReference type="RefSeq" id="WP_219868333.1">
    <property type="nucleotide sequence ID" value="NZ_JASSQD010000003.1"/>
</dbReference>
<comment type="caution">
    <text evidence="1">The sequence shown here is derived from an EMBL/GenBank/DDBJ whole genome shotgun (WGS) entry which is preliminary data.</text>
</comment>
<evidence type="ECO:0000313" key="1">
    <source>
        <dbReference type="EMBL" id="MDK9559125.1"/>
    </source>
</evidence>
<sequence length="664" mass="73455">MEHQYADPELGPAVMQFDAALADFARARRSDPQSSSLALLERARMLMTLPDGFDALYRRVRGLESAGIFGTSDWSKPAILQPALAKRSLREAGAVTTVVEAISELRMLAVTRGDYFHPGISAEQARHFLTQVMALNLDLLSGQLTEADRERPKQLGVIVHQLYQYLISHLGYESLLDSLVAEVWRLLDQGPVQVDSICEMIGQIAKCLYDPETVTIDNADAARLVHSLFAPTPGSIEDPGLELYGQRLAQMDDAGLKSEATHFARSMHDTGLASPYHAVMLRFLRKTGKDDLIPTTLGLTMTGLDDLYCYTELVHALIDEAIYPESCQAVFGLTMMLERGSLFTPSVAQALWRHIKLELSEETTSALEGTFGNAQPAKVFLLAGVLNLLGQPLGVGQGNNPSCQSAIGLSMWAANEADYLLQVLAWAARDNEVLGRFEGAEVSSRNLEPGLVKEAPVDVDPVSLILIPHLDRIYGEMWRRCQGRDDDAHRWINPEFYGWWVSHGFRVVADIHTGEVHDYDGFVRHFYASYHPFYNGQMPVIHAQPAGIAVTDSAARFVGRHAINILRVGLSPENETRVYFFNPNNDSGQDWGQGITCSTRDHGEFRGEASLPIAEFASRLYAFHYDTLELGDVNEVPDEEVARVMELGHTSWAAPPDTSTRSGN</sequence>
<reference evidence="1 2" key="1">
    <citation type="submission" date="2023-05" db="EMBL/GenBank/DDBJ databases">
        <title>Marinobacter albus sp. nov., a marine bacterium isolated from sand in a coastal intertidal zone of huludao.</title>
        <authorList>
            <person name="Deng T."/>
        </authorList>
    </citation>
    <scope>NUCLEOTIDE SEQUENCE [LARGE SCALE GENOMIC DNA]</scope>
    <source>
        <strain evidence="1 2">M216</strain>
    </source>
</reference>
<protein>
    <submittedName>
        <fullName evidence="1">Uncharacterized protein</fullName>
    </submittedName>
</protein>
<gene>
    <name evidence="1" type="ORF">QQF73_15940</name>
</gene>
<evidence type="ECO:0000313" key="2">
    <source>
        <dbReference type="Proteomes" id="UP001223547"/>
    </source>
</evidence>
<dbReference type="Proteomes" id="UP001223547">
    <property type="component" value="Unassembled WGS sequence"/>
</dbReference>
<proteinExistence type="predicted"/>
<dbReference type="EMBL" id="JASSQD010000003">
    <property type="protein sequence ID" value="MDK9559125.1"/>
    <property type="molecule type" value="Genomic_DNA"/>
</dbReference>
<organism evidence="1 2">
    <name type="scientific">Marinobacter albus</name>
    <dbReference type="NCBI Taxonomy" id="3030833"/>
    <lineage>
        <taxon>Bacteria</taxon>
        <taxon>Pseudomonadati</taxon>
        <taxon>Pseudomonadota</taxon>
        <taxon>Gammaproteobacteria</taxon>
        <taxon>Pseudomonadales</taxon>
        <taxon>Marinobacteraceae</taxon>
        <taxon>Marinobacter</taxon>
    </lineage>
</organism>